<protein>
    <submittedName>
        <fullName evidence="2">Uncharacterized protein</fullName>
    </submittedName>
</protein>
<name>A0A6A5VJL9_9PLEO</name>
<dbReference type="InterPro" id="IPR013869">
    <property type="entry name" value="DUF1757"/>
</dbReference>
<reference evidence="2" key="1">
    <citation type="journal article" date="2020" name="Stud. Mycol.">
        <title>101 Dothideomycetes genomes: a test case for predicting lifestyles and emergence of pathogens.</title>
        <authorList>
            <person name="Haridas S."/>
            <person name="Albert R."/>
            <person name="Binder M."/>
            <person name="Bloem J."/>
            <person name="Labutti K."/>
            <person name="Salamov A."/>
            <person name="Andreopoulos B."/>
            <person name="Baker S."/>
            <person name="Barry K."/>
            <person name="Bills G."/>
            <person name="Bluhm B."/>
            <person name="Cannon C."/>
            <person name="Castanera R."/>
            <person name="Culley D."/>
            <person name="Daum C."/>
            <person name="Ezra D."/>
            <person name="Gonzalez J."/>
            <person name="Henrissat B."/>
            <person name="Kuo A."/>
            <person name="Liang C."/>
            <person name="Lipzen A."/>
            <person name="Lutzoni F."/>
            <person name="Magnuson J."/>
            <person name="Mondo S."/>
            <person name="Nolan M."/>
            <person name="Ohm R."/>
            <person name="Pangilinan J."/>
            <person name="Park H.-J."/>
            <person name="Ramirez L."/>
            <person name="Alfaro M."/>
            <person name="Sun H."/>
            <person name="Tritt A."/>
            <person name="Yoshinaga Y."/>
            <person name="Zwiers L.-H."/>
            <person name="Turgeon B."/>
            <person name="Goodwin S."/>
            <person name="Spatafora J."/>
            <person name="Crous P."/>
            <person name="Grigoriev I."/>
        </authorList>
    </citation>
    <scope>NUCLEOTIDE SEQUENCE</scope>
    <source>
        <strain evidence="2">CBS 107.79</strain>
    </source>
</reference>
<dbReference type="Pfam" id="PF08560">
    <property type="entry name" value="DUF1757"/>
    <property type="match status" value="1"/>
</dbReference>
<dbReference type="PANTHER" id="PTHR38636">
    <property type="entry name" value="PROTEIN CBG20488"/>
    <property type="match status" value="1"/>
</dbReference>
<dbReference type="AlphaFoldDB" id="A0A6A5VJL9"/>
<feature type="transmembrane region" description="Helical" evidence="1">
    <location>
        <begin position="20"/>
        <end position="47"/>
    </location>
</feature>
<proteinExistence type="predicted"/>
<dbReference type="PANTHER" id="PTHR38636:SF1">
    <property type="entry name" value="CHLORIDE CHANNEL PROTEIN CLC-D"/>
    <property type="match status" value="1"/>
</dbReference>
<keyword evidence="3" id="KW-1185">Reference proteome</keyword>
<sequence length="171" mass="17857">MTHYFPHASYAEDQTNAHAILYIHVARAAAMSGSFLACFTAGVSLLASSRRYPIPITLSTVAPRLLTHSARGLVIGSVAGVAMTYGHMYGREEIEWQDRACRLQENRAEGETDVVSIGAALAGANMAVLAARAGMLGAVSVVRAGVGGAGLGMGTGVGYMISTFLKGRKEP</sequence>
<gene>
    <name evidence="2" type="ORF">BU23DRAFT_274641</name>
</gene>
<keyword evidence="1" id="KW-0812">Transmembrane</keyword>
<evidence type="ECO:0000256" key="1">
    <source>
        <dbReference type="SAM" id="Phobius"/>
    </source>
</evidence>
<accession>A0A6A5VJL9</accession>
<keyword evidence="1" id="KW-1133">Transmembrane helix</keyword>
<feature type="transmembrane region" description="Helical" evidence="1">
    <location>
        <begin position="141"/>
        <end position="165"/>
    </location>
</feature>
<organism evidence="2 3">
    <name type="scientific">Bimuria novae-zelandiae CBS 107.79</name>
    <dbReference type="NCBI Taxonomy" id="1447943"/>
    <lineage>
        <taxon>Eukaryota</taxon>
        <taxon>Fungi</taxon>
        <taxon>Dikarya</taxon>
        <taxon>Ascomycota</taxon>
        <taxon>Pezizomycotina</taxon>
        <taxon>Dothideomycetes</taxon>
        <taxon>Pleosporomycetidae</taxon>
        <taxon>Pleosporales</taxon>
        <taxon>Massarineae</taxon>
        <taxon>Didymosphaeriaceae</taxon>
        <taxon>Bimuria</taxon>
    </lineage>
</organism>
<dbReference type="Proteomes" id="UP000800036">
    <property type="component" value="Unassembled WGS sequence"/>
</dbReference>
<feature type="transmembrane region" description="Helical" evidence="1">
    <location>
        <begin position="114"/>
        <end position="135"/>
    </location>
</feature>
<keyword evidence="1" id="KW-0472">Membrane</keyword>
<evidence type="ECO:0000313" key="2">
    <source>
        <dbReference type="EMBL" id="KAF1977843.1"/>
    </source>
</evidence>
<evidence type="ECO:0000313" key="3">
    <source>
        <dbReference type="Proteomes" id="UP000800036"/>
    </source>
</evidence>
<dbReference type="OrthoDB" id="544298at2759"/>
<dbReference type="EMBL" id="ML976662">
    <property type="protein sequence ID" value="KAF1977843.1"/>
    <property type="molecule type" value="Genomic_DNA"/>
</dbReference>